<dbReference type="PROSITE" id="PS51186">
    <property type="entry name" value="GNAT"/>
    <property type="match status" value="1"/>
</dbReference>
<dbReference type="Gene3D" id="3.40.630.30">
    <property type="match status" value="1"/>
</dbReference>
<protein>
    <submittedName>
        <fullName evidence="2">N-acetyltransferase</fullName>
    </submittedName>
</protein>
<evidence type="ECO:0000313" key="3">
    <source>
        <dbReference type="Proteomes" id="UP000277871"/>
    </source>
</evidence>
<dbReference type="InterPro" id="IPR051531">
    <property type="entry name" value="N-acetyltransferase"/>
</dbReference>
<reference evidence="2 3" key="1">
    <citation type="submission" date="2018-10" db="EMBL/GenBank/DDBJ databases">
        <title>Kocuria tytonicola, new bacteria from the preen glands of American barn owls (Tyto furcata).</title>
        <authorList>
            <person name="Braun M.S."/>
            <person name="Wang E."/>
            <person name="Zimmermann S."/>
            <person name="Boutin S."/>
            <person name="Wagner H."/>
            <person name="Wink M."/>
        </authorList>
    </citation>
    <scope>NUCLEOTIDE SEQUENCE [LARGE SCALE GENOMIC DNA]</scope>
    <source>
        <strain evidence="2 3">473</strain>
    </source>
</reference>
<dbReference type="PANTHER" id="PTHR43792">
    <property type="entry name" value="GNAT FAMILY, PUTATIVE (AFU_ORTHOLOGUE AFUA_3G00765)-RELATED-RELATED"/>
    <property type="match status" value="1"/>
</dbReference>
<dbReference type="SUPFAM" id="SSF55729">
    <property type="entry name" value="Acyl-CoA N-acyltransferases (Nat)"/>
    <property type="match status" value="1"/>
</dbReference>
<feature type="domain" description="N-acetyltransferase" evidence="1">
    <location>
        <begin position="7"/>
        <end position="166"/>
    </location>
</feature>
<keyword evidence="2" id="KW-0808">Transferase</keyword>
<name>A0A3L9LAB0_9MICC</name>
<dbReference type="PANTHER" id="PTHR43792:SF1">
    <property type="entry name" value="N-ACETYLTRANSFERASE DOMAIN-CONTAINING PROTEIN"/>
    <property type="match status" value="1"/>
</dbReference>
<gene>
    <name evidence="2" type="ORF">EAE32_02005</name>
</gene>
<dbReference type="GO" id="GO:0016747">
    <property type="term" value="F:acyltransferase activity, transferring groups other than amino-acyl groups"/>
    <property type="evidence" value="ECO:0007669"/>
    <property type="project" value="InterPro"/>
</dbReference>
<evidence type="ECO:0000259" key="1">
    <source>
        <dbReference type="PROSITE" id="PS51186"/>
    </source>
</evidence>
<dbReference type="RefSeq" id="WP_121864022.1">
    <property type="nucleotide sequence ID" value="NZ_RDEX01000001.1"/>
</dbReference>
<evidence type="ECO:0000313" key="2">
    <source>
        <dbReference type="EMBL" id="RLY94037.1"/>
    </source>
</evidence>
<dbReference type="Pfam" id="PF13302">
    <property type="entry name" value="Acetyltransf_3"/>
    <property type="match status" value="1"/>
</dbReference>
<keyword evidence="3" id="KW-1185">Reference proteome</keyword>
<dbReference type="Proteomes" id="UP000277871">
    <property type="component" value="Unassembled WGS sequence"/>
</dbReference>
<dbReference type="EMBL" id="RDEX01000001">
    <property type="protein sequence ID" value="RLY94037.1"/>
    <property type="molecule type" value="Genomic_DNA"/>
</dbReference>
<proteinExistence type="predicted"/>
<organism evidence="2 3">
    <name type="scientific">Kocuria tytonicola</name>
    <dbReference type="NCBI Taxonomy" id="2055946"/>
    <lineage>
        <taxon>Bacteria</taxon>
        <taxon>Bacillati</taxon>
        <taxon>Actinomycetota</taxon>
        <taxon>Actinomycetes</taxon>
        <taxon>Micrococcales</taxon>
        <taxon>Micrococcaceae</taxon>
        <taxon>Kocuria</taxon>
    </lineage>
</organism>
<dbReference type="InterPro" id="IPR016181">
    <property type="entry name" value="Acyl_CoA_acyltransferase"/>
</dbReference>
<accession>A0A3L9LAB0</accession>
<sequence>MIETLRLLLRRPRPADVDAVHAYRSRADVARYLSAGTWSQQKTDEELRAYATAQLNGPGDELVLLAELRTTREIVGEVGLTWADSHDAAEIGYVFNPAFGGRGLATEAVSGVISTALGAWGFTQVSARTDADNRTSRLLCERVGMTLTAHSLSTDGRNVEEVTYTTSDVR</sequence>
<dbReference type="AlphaFoldDB" id="A0A3L9LAB0"/>
<comment type="caution">
    <text evidence="2">The sequence shown here is derived from an EMBL/GenBank/DDBJ whole genome shotgun (WGS) entry which is preliminary data.</text>
</comment>
<dbReference type="InterPro" id="IPR000182">
    <property type="entry name" value="GNAT_dom"/>
</dbReference>